<sequence>MPRSPLPPTRGAGPSGANKYGAYRARLASLPCRFHLLVLQLDDDVADLRELVGRLASKASAEAMAEGAAQLGRVVLSLSELLH</sequence>
<accession>A0A1D6IUE5</accession>
<reference evidence="1" key="1">
    <citation type="submission" date="2015-12" db="EMBL/GenBank/DDBJ databases">
        <title>Update maize B73 reference genome by single molecule sequencing technologies.</title>
        <authorList>
            <consortium name="Maize Genome Sequencing Project"/>
            <person name="Ware D."/>
        </authorList>
    </citation>
    <scope>NUCLEOTIDE SEQUENCE</scope>
    <source>
        <tissue evidence="1">Seedling</tissue>
    </source>
</reference>
<proteinExistence type="predicted"/>
<protein>
    <submittedName>
        <fullName evidence="1">Uncharacterized protein</fullName>
    </submittedName>
</protein>
<name>A0A1D6IUE5_MAIZE</name>
<dbReference type="InParanoid" id="A0A1D6IUE5"/>
<organism evidence="1">
    <name type="scientific">Zea mays</name>
    <name type="common">Maize</name>
    <dbReference type="NCBI Taxonomy" id="4577"/>
    <lineage>
        <taxon>Eukaryota</taxon>
        <taxon>Viridiplantae</taxon>
        <taxon>Streptophyta</taxon>
        <taxon>Embryophyta</taxon>
        <taxon>Tracheophyta</taxon>
        <taxon>Spermatophyta</taxon>
        <taxon>Magnoliopsida</taxon>
        <taxon>Liliopsida</taxon>
        <taxon>Poales</taxon>
        <taxon>Poaceae</taxon>
        <taxon>PACMAD clade</taxon>
        <taxon>Panicoideae</taxon>
        <taxon>Andropogonodae</taxon>
        <taxon>Andropogoneae</taxon>
        <taxon>Tripsacinae</taxon>
        <taxon>Zea</taxon>
    </lineage>
</organism>
<dbReference type="SMR" id="A0A1D6IUE5"/>
<evidence type="ECO:0000313" key="1">
    <source>
        <dbReference type="EMBL" id="AQK39658.1"/>
    </source>
</evidence>
<dbReference type="EMBL" id="CM000786">
    <property type="protein sequence ID" value="AQK39658.1"/>
    <property type="molecule type" value="Genomic_DNA"/>
</dbReference>
<dbReference type="AlphaFoldDB" id="A0A1D6IUE5"/>
<gene>
    <name evidence="1" type="ORF">ZEAMMB73_Zm00001d023609</name>
</gene>